<dbReference type="RefSeq" id="WP_184092910.1">
    <property type="nucleotide sequence ID" value="NZ_AP023367.1"/>
</dbReference>
<dbReference type="KEGG" id="acel:acsn021_12650"/>
<reference evidence="1 2" key="1">
    <citation type="journal article" date="2016" name="Int. J. Syst. Evol. Microbiol.">
        <title>Descriptions of Anaerotaenia torta gen. nov., sp. nov. and Anaerocolumna cellulosilytica gen. nov., sp. nov. isolated from a methanogenic reactor of cattle waste.</title>
        <authorList>
            <person name="Uek A."/>
            <person name="Ohtaki Y."/>
            <person name="Kaku N."/>
            <person name="Ueki K."/>
        </authorList>
    </citation>
    <scope>NUCLEOTIDE SEQUENCE [LARGE SCALE GENOMIC DNA]</scope>
    <source>
        <strain evidence="1 2">SN021</strain>
    </source>
</reference>
<accession>A0A6S6QVK1</accession>
<name>A0A6S6QVK1_9FIRM</name>
<dbReference type="InterPro" id="IPR021683">
    <property type="entry name" value="DUF3267"/>
</dbReference>
<evidence type="ECO:0000313" key="2">
    <source>
        <dbReference type="Proteomes" id="UP000515561"/>
    </source>
</evidence>
<proteinExistence type="predicted"/>
<dbReference type="AlphaFoldDB" id="A0A6S6QVK1"/>
<sequence length="187" mass="20641">MNQLPEGYKEIRSMNLQKNKKLAMLINAGALILLIAVLAFGLYFQPITVDLKNTLESSVKLIVVLALYVLYIIAHELVHGVFMKKFSQIKPHYGFTGLYAFAGSDAYFNKKHYIIISLAPIVLLGAVIAIINALVPSSWFWGIYFIQAGNISGAAGDIYVTNLIRKLPADILVQDSGVSMTIYSKKA</sequence>
<dbReference type="Pfam" id="PF11667">
    <property type="entry name" value="DUF3267"/>
    <property type="match status" value="1"/>
</dbReference>
<keyword evidence="2" id="KW-1185">Reference proteome</keyword>
<evidence type="ECO:0000313" key="1">
    <source>
        <dbReference type="EMBL" id="BCJ93696.1"/>
    </source>
</evidence>
<gene>
    <name evidence="1" type="ORF">acsn021_12650</name>
</gene>
<organism evidence="1 2">
    <name type="scientific">Anaerocolumna cellulosilytica</name>
    <dbReference type="NCBI Taxonomy" id="433286"/>
    <lineage>
        <taxon>Bacteria</taxon>
        <taxon>Bacillati</taxon>
        <taxon>Bacillota</taxon>
        <taxon>Clostridia</taxon>
        <taxon>Lachnospirales</taxon>
        <taxon>Lachnospiraceae</taxon>
        <taxon>Anaerocolumna</taxon>
    </lineage>
</organism>
<dbReference type="EMBL" id="AP023367">
    <property type="protein sequence ID" value="BCJ93696.1"/>
    <property type="molecule type" value="Genomic_DNA"/>
</dbReference>
<protein>
    <submittedName>
        <fullName evidence="1">Transcriptional regulator</fullName>
    </submittedName>
</protein>
<dbReference type="Proteomes" id="UP000515561">
    <property type="component" value="Chromosome"/>
</dbReference>